<name>A0AAW0BSP5_9AGAR</name>
<dbReference type="GO" id="GO:0006397">
    <property type="term" value="P:mRNA processing"/>
    <property type="evidence" value="ECO:0007669"/>
    <property type="project" value="UniProtKB-KW"/>
</dbReference>
<dbReference type="EMBL" id="JAWWNJ010000170">
    <property type="protein sequence ID" value="KAK6977257.1"/>
    <property type="molecule type" value="Genomic_DNA"/>
</dbReference>
<organism evidence="3 4">
    <name type="scientific">Favolaschia claudopus</name>
    <dbReference type="NCBI Taxonomy" id="2862362"/>
    <lineage>
        <taxon>Eukaryota</taxon>
        <taxon>Fungi</taxon>
        <taxon>Dikarya</taxon>
        <taxon>Basidiomycota</taxon>
        <taxon>Agaricomycotina</taxon>
        <taxon>Agaricomycetes</taxon>
        <taxon>Agaricomycetidae</taxon>
        <taxon>Agaricales</taxon>
        <taxon>Marasmiineae</taxon>
        <taxon>Mycenaceae</taxon>
        <taxon>Favolaschia</taxon>
    </lineage>
</organism>
<dbReference type="AlphaFoldDB" id="A0AAW0BSP5"/>
<evidence type="ECO:0000313" key="3">
    <source>
        <dbReference type="EMBL" id="KAK7029707.1"/>
    </source>
</evidence>
<reference evidence="3 4" key="1">
    <citation type="journal article" date="2024" name="J Genomics">
        <title>Draft genome sequencing and assembly of Favolaschia claudopus CIRM-BRFM 2984 isolated from oak limbs.</title>
        <authorList>
            <person name="Navarro D."/>
            <person name="Drula E."/>
            <person name="Chaduli D."/>
            <person name="Cazenave R."/>
            <person name="Ahrendt S."/>
            <person name="Wang J."/>
            <person name="Lipzen A."/>
            <person name="Daum C."/>
            <person name="Barry K."/>
            <person name="Grigoriev I.V."/>
            <person name="Favel A."/>
            <person name="Rosso M.N."/>
            <person name="Martin F."/>
        </authorList>
    </citation>
    <scope>NUCLEOTIDE SEQUENCE [LARGE SCALE GENOMIC DNA]</scope>
    <source>
        <strain evidence="3 4">CIRM-BRFM 2984</strain>
    </source>
</reference>
<keyword evidence="1" id="KW-0507">mRNA processing</keyword>
<dbReference type="InterPro" id="IPR036875">
    <property type="entry name" value="Znf_CCHC_sf"/>
</dbReference>
<dbReference type="GO" id="GO:0008270">
    <property type="term" value="F:zinc ion binding"/>
    <property type="evidence" value="ECO:0007669"/>
    <property type="project" value="InterPro"/>
</dbReference>
<dbReference type="EMBL" id="JAWWNJ010000026">
    <property type="protein sequence ID" value="KAK7029707.1"/>
    <property type="molecule type" value="Genomic_DNA"/>
</dbReference>
<dbReference type="SUPFAM" id="SSF57756">
    <property type="entry name" value="Retrovirus zinc finger-like domains"/>
    <property type="match status" value="1"/>
</dbReference>
<sequence>MHISRLLCAPLPEQAAMRGTSNDLQLQPIPVASVDKLAVSKITTVPCDSGDSPFKVVEKASFYFLFRLFPVSTPPVAFALLQESDAQTGTSGCYSVLIPDTYNAVVGVDSGVQLDDSYGDSKSSQEEGSTKTARCGFCKRRGHYSRTCPISLTSTPVVTLQRRRWTCQHVPYNLKGARLTSKLHRTSRQDSEVYELQAARPLL</sequence>
<gene>
    <name evidence="3" type="ORF">R3P38DRAFT_2775089</name>
    <name evidence="2" type="ORF">R3P38DRAFT_2810438</name>
</gene>
<dbReference type="GO" id="GO:0003676">
    <property type="term" value="F:nucleic acid binding"/>
    <property type="evidence" value="ECO:0007669"/>
    <property type="project" value="InterPro"/>
</dbReference>
<accession>A0AAW0BSP5</accession>
<evidence type="ECO:0008006" key="5">
    <source>
        <dbReference type="Google" id="ProtNLM"/>
    </source>
</evidence>
<comment type="caution">
    <text evidence="3">The sequence shown here is derived from an EMBL/GenBank/DDBJ whole genome shotgun (WGS) entry which is preliminary data.</text>
</comment>
<dbReference type="Proteomes" id="UP001362999">
    <property type="component" value="Unassembled WGS sequence"/>
</dbReference>
<protein>
    <recommendedName>
        <fullName evidence="5">CCHC-type domain-containing protein</fullName>
    </recommendedName>
</protein>
<proteinExistence type="predicted"/>
<evidence type="ECO:0000313" key="2">
    <source>
        <dbReference type="EMBL" id="KAK6977257.1"/>
    </source>
</evidence>
<keyword evidence="4" id="KW-1185">Reference proteome</keyword>
<evidence type="ECO:0000313" key="4">
    <source>
        <dbReference type="Proteomes" id="UP001362999"/>
    </source>
</evidence>
<evidence type="ECO:0000256" key="1">
    <source>
        <dbReference type="ARBA" id="ARBA00022664"/>
    </source>
</evidence>